<feature type="compositionally biased region" description="Basic residues" evidence="1">
    <location>
        <begin position="104"/>
        <end position="118"/>
    </location>
</feature>
<dbReference type="EMBL" id="JACJKY010000002">
    <property type="protein sequence ID" value="MBM6919808.1"/>
    <property type="molecule type" value="Genomic_DNA"/>
</dbReference>
<dbReference type="Proteomes" id="UP000774750">
    <property type="component" value="Unassembled WGS sequence"/>
</dbReference>
<dbReference type="RefSeq" id="WP_204444016.1">
    <property type="nucleotide sequence ID" value="NZ_JACJKY010000002.1"/>
</dbReference>
<name>A0A938X4F7_9FIRM</name>
<feature type="region of interest" description="Disordered" evidence="1">
    <location>
        <begin position="95"/>
        <end position="124"/>
    </location>
</feature>
<reference evidence="2" key="1">
    <citation type="submission" date="2020-08" db="EMBL/GenBank/DDBJ databases">
        <authorList>
            <person name="Cejkova D."/>
            <person name="Kubasova T."/>
            <person name="Jahodarova E."/>
            <person name="Rychlik I."/>
        </authorList>
    </citation>
    <scope>NUCLEOTIDE SEQUENCE</scope>
    <source>
        <strain evidence="2">An559</strain>
    </source>
</reference>
<evidence type="ECO:0000256" key="1">
    <source>
        <dbReference type="SAM" id="MobiDB-lite"/>
    </source>
</evidence>
<keyword evidence="3" id="KW-1185">Reference proteome</keyword>
<gene>
    <name evidence="2" type="ORF">H6A12_01325</name>
</gene>
<reference evidence="2" key="2">
    <citation type="journal article" date="2021" name="Sci. Rep.">
        <title>The distribution of antibiotic resistance genes in chicken gut microbiota commensals.</title>
        <authorList>
            <person name="Juricova H."/>
            <person name="Matiasovicova J."/>
            <person name="Kubasova T."/>
            <person name="Cejkova D."/>
            <person name="Rychlik I."/>
        </authorList>
    </citation>
    <scope>NUCLEOTIDE SEQUENCE</scope>
    <source>
        <strain evidence="2">An559</strain>
    </source>
</reference>
<evidence type="ECO:0000313" key="2">
    <source>
        <dbReference type="EMBL" id="MBM6919808.1"/>
    </source>
</evidence>
<accession>A0A938X4F7</accession>
<protein>
    <submittedName>
        <fullName evidence="2">Uncharacterized protein</fullName>
    </submittedName>
</protein>
<sequence>MAIHKNKKYTLMVYNTVTHRNEEVEVTHEVYHAYRRTGWGIENNDTSFFAHEIQMSGLIGGEEGAYENFKEFIDTENIPDNTVLKIMEIDALRKANTPSSQKSSVKRHERAAIRRNQRGRPGENHAEVKFLGNRAAIGCLHERR</sequence>
<dbReference type="AlphaFoldDB" id="A0A938X4F7"/>
<proteinExistence type="predicted"/>
<evidence type="ECO:0000313" key="3">
    <source>
        <dbReference type="Proteomes" id="UP000774750"/>
    </source>
</evidence>
<organism evidence="2 3">
    <name type="scientific">Merdimmobilis hominis</name>
    <dbReference type="NCBI Taxonomy" id="2897707"/>
    <lineage>
        <taxon>Bacteria</taxon>
        <taxon>Bacillati</taxon>
        <taxon>Bacillota</taxon>
        <taxon>Clostridia</taxon>
        <taxon>Eubacteriales</taxon>
        <taxon>Oscillospiraceae</taxon>
        <taxon>Merdimmobilis</taxon>
    </lineage>
</organism>
<comment type="caution">
    <text evidence="2">The sequence shown here is derived from an EMBL/GenBank/DDBJ whole genome shotgun (WGS) entry which is preliminary data.</text>
</comment>